<reference evidence="2" key="3">
    <citation type="submission" date="2022-06" db="UniProtKB">
        <authorList>
            <consortium name="EnsemblPlants"/>
        </authorList>
    </citation>
    <scope>IDENTIFICATION</scope>
</reference>
<dbReference type="Proteomes" id="UP000015106">
    <property type="component" value="Chromosome 1"/>
</dbReference>
<feature type="signal peptide" evidence="1">
    <location>
        <begin position="1"/>
        <end position="27"/>
    </location>
</feature>
<dbReference type="EnsemblPlants" id="TuG1812G0100000197.01.T02">
    <property type="protein sequence ID" value="TuG1812G0100000197.01.T02.cds473212"/>
    <property type="gene ID" value="TuG1812G0100000197.01"/>
</dbReference>
<organism evidence="2 3">
    <name type="scientific">Triticum urartu</name>
    <name type="common">Red wild einkorn</name>
    <name type="synonym">Crithodium urartu</name>
    <dbReference type="NCBI Taxonomy" id="4572"/>
    <lineage>
        <taxon>Eukaryota</taxon>
        <taxon>Viridiplantae</taxon>
        <taxon>Streptophyta</taxon>
        <taxon>Embryophyta</taxon>
        <taxon>Tracheophyta</taxon>
        <taxon>Spermatophyta</taxon>
        <taxon>Magnoliopsida</taxon>
        <taxon>Liliopsida</taxon>
        <taxon>Poales</taxon>
        <taxon>Poaceae</taxon>
        <taxon>BOP clade</taxon>
        <taxon>Pooideae</taxon>
        <taxon>Triticodae</taxon>
        <taxon>Triticeae</taxon>
        <taxon>Triticinae</taxon>
        <taxon>Triticum</taxon>
    </lineage>
</organism>
<reference evidence="2" key="2">
    <citation type="submission" date="2018-03" db="EMBL/GenBank/DDBJ databases">
        <title>The Triticum urartu genome reveals the dynamic nature of wheat genome evolution.</title>
        <authorList>
            <person name="Ling H."/>
            <person name="Ma B."/>
            <person name="Shi X."/>
            <person name="Liu H."/>
            <person name="Dong L."/>
            <person name="Sun H."/>
            <person name="Cao Y."/>
            <person name="Gao Q."/>
            <person name="Zheng S."/>
            <person name="Li Y."/>
            <person name="Yu Y."/>
            <person name="Du H."/>
            <person name="Qi M."/>
            <person name="Li Y."/>
            <person name="Yu H."/>
            <person name="Cui Y."/>
            <person name="Wang N."/>
            <person name="Chen C."/>
            <person name="Wu H."/>
            <person name="Zhao Y."/>
            <person name="Zhang J."/>
            <person name="Li Y."/>
            <person name="Zhou W."/>
            <person name="Zhang B."/>
            <person name="Hu W."/>
            <person name="Eijk M."/>
            <person name="Tang J."/>
            <person name="Witsenboer H."/>
            <person name="Zhao S."/>
            <person name="Li Z."/>
            <person name="Zhang A."/>
            <person name="Wang D."/>
            <person name="Liang C."/>
        </authorList>
    </citation>
    <scope>NUCLEOTIDE SEQUENCE [LARGE SCALE GENOMIC DNA]</scope>
    <source>
        <strain evidence="2">cv. G1812</strain>
    </source>
</reference>
<dbReference type="Gramene" id="TuG1812G0100000197.01.T02">
    <property type="protein sequence ID" value="TuG1812G0100000197.01.T02.cds473212"/>
    <property type="gene ID" value="TuG1812G0100000197.01"/>
</dbReference>
<evidence type="ECO:0000313" key="3">
    <source>
        <dbReference type="Proteomes" id="UP000015106"/>
    </source>
</evidence>
<keyword evidence="3" id="KW-1185">Reference proteome</keyword>
<proteinExistence type="predicted"/>
<evidence type="ECO:0000256" key="1">
    <source>
        <dbReference type="SAM" id="SignalP"/>
    </source>
</evidence>
<dbReference type="AlphaFoldDB" id="A0A8R7JUM3"/>
<gene>
    <name evidence="2" type="primary">LOC125534586</name>
</gene>
<accession>A0A8R7JUM3</accession>
<name>A0A8R7JUM3_TRIUA</name>
<reference evidence="3" key="1">
    <citation type="journal article" date="2013" name="Nature">
        <title>Draft genome of the wheat A-genome progenitor Triticum urartu.</title>
        <authorList>
            <person name="Ling H.Q."/>
            <person name="Zhao S."/>
            <person name="Liu D."/>
            <person name="Wang J."/>
            <person name="Sun H."/>
            <person name="Zhang C."/>
            <person name="Fan H."/>
            <person name="Li D."/>
            <person name="Dong L."/>
            <person name="Tao Y."/>
            <person name="Gao C."/>
            <person name="Wu H."/>
            <person name="Li Y."/>
            <person name="Cui Y."/>
            <person name="Guo X."/>
            <person name="Zheng S."/>
            <person name="Wang B."/>
            <person name="Yu K."/>
            <person name="Liang Q."/>
            <person name="Yang W."/>
            <person name="Lou X."/>
            <person name="Chen J."/>
            <person name="Feng M."/>
            <person name="Jian J."/>
            <person name="Zhang X."/>
            <person name="Luo G."/>
            <person name="Jiang Y."/>
            <person name="Liu J."/>
            <person name="Wang Z."/>
            <person name="Sha Y."/>
            <person name="Zhang B."/>
            <person name="Wu H."/>
            <person name="Tang D."/>
            <person name="Shen Q."/>
            <person name="Xue P."/>
            <person name="Zou S."/>
            <person name="Wang X."/>
            <person name="Liu X."/>
            <person name="Wang F."/>
            <person name="Yang Y."/>
            <person name="An X."/>
            <person name="Dong Z."/>
            <person name="Zhang K."/>
            <person name="Zhang X."/>
            <person name="Luo M.C."/>
            <person name="Dvorak J."/>
            <person name="Tong Y."/>
            <person name="Wang J."/>
            <person name="Yang H."/>
            <person name="Li Z."/>
            <person name="Wang D."/>
            <person name="Zhang A."/>
            <person name="Wang J."/>
        </authorList>
    </citation>
    <scope>NUCLEOTIDE SEQUENCE</scope>
    <source>
        <strain evidence="3">cv. G1812</strain>
    </source>
</reference>
<sequence>MASTRRMAAAPAVLLLLLLLVATGTPAHPWFLTPDHLCSAILNNYLLWLHCRDGDDEDGGGPDVPVAEPQVQGHLPQQQQLRRRVPHRELPRRRVQHAPRRAQVLLQADLLSNTSPRDVLRWMLATGLEHPCHPLDLFVPTPSISVSFTLLLGMTENKVATCTLGIGCSSACMLFKCSWL</sequence>
<evidence type="ECO:0000313" key="2">
    <source>
        <dbReference type="EnsemblPlants" id="TuG1812G0100000197.01.T02.cds473212"/>
    </source>
</evidence>
<protein>
    <submittedName>
        <fullName evidence="2">Uncharacterized protein</fullName>
    </submittedName>
</protein>
<keyword evidence="1" id="KW-0732">Signal</keyword>
<feature type="chain" id="PRO_5035801977" evidence="1">
    <location>
        <begin position="28"/>
        <end position="180"/>
    </location>
</feature>